<feature type="non-terminal residue" evidence="4">
    <location>
        <position position="1"/>
    </location>
</feature>
<dbReference type="EMBL" id="VGJX01000819">
    <property type="protein sequence ID" value="MBM3276009.1"/>
    <property type="molecule type" value="Genomic_DNA"/>
</dbReference>
<sequence length="254" mass="27636">AVEHLIAIHESLFIGTRLDRIAGQVRDAQNWVGGDEYSPRHATYIPPPEGLVPDLLVDLCEFVTRTDFPPIIQAAIAHAQFETIHPFPDGNGRVGRALIHVVARRRGMAPDFVPPVSIALAKAPLAYISGLKAFERGEIGDWCKQFAEALTWSCEVADELLDRLVALQAQWSDELRPRAKSALAKLLPSLPELPVLDVRSAAATIGASEEAARLAIADLEAAGILLPTKLGKLRRKVWRAPAILDALDTALQFA</sequence>
<evidence type="ECO:0000313" key="4">
    <source>
        <dbReference type="EMBL" id="MBM3276009.1"/>
    </source>
</evidence>
<proteinExistence type="predicted"/>
<dbReference type="AlphaFoldDB" id="A0A937X508"/>
<dbReference type="PANTHER" id="PTHR13504">
    <property type="entry name" value="FIDO DOMAIN-CONTAINING PROTEIN DDB_G0283145"/>
    <property type="match status" value="1"/>
</dbReference>
<keyword evidence="2" id="KW-0547">Nucleotide-binding</keyword>
<dbReference type="PROSITE" id="PS51459">
    <property type="entry name" value="FIDO"/>
    <property type="match status" value="1"/>
</dbReference>
<comment type="caution">
    <text evidence="4">The sequence shown here is derived from an EMBL/GenBank/DDBJ whole genome shotgun (WGS) entry which is preliminary data.</text>
</comment>
<reference evidence="4 5" key="1">
    <citation type="submission" date="2019-03" db="EMBL/GenBank/DDBJ databases">
        <title>Lake Tanganyika Metagenome-Assembled Genomes (MAGs).</title>
        <authorList>
            <person name="Tran P."/>
        </authorList>
    </citation>
    <scope>NUCLEOTIDE SEQUENCE [LARGE SCALE GENOMIC DNA]</scope>
    <source>
        <strain evidence="4">K_DeepCast_65m_m2_236</strain>
    </source>
</reference>
<evidence type="ECO:0000256" key="1">
    <source>
        <dbReference type="PIRSR" id="PIRSR640198-1"/>
    </source>
</evidence>
<protein>
    <submittedName>
        <fullName evidence="4">Fic family protein</fullName>
    </submittedName>
</protein>
<dbReference type="InterPro" id="IPR040198">
    <property type="entry name" value="Fido_containing"/>
</dbReference>
<dbReference type="Gene3D" id="1.10.3290.10">
    <property type="entry name" value="Fido-like domain"/>
    <property type="match status" value="1"/>
</dbReference>
<dbReference type="GO" id="GO:0005524">
    <property type="term" value="F:ATP binding"/>
    <property type="evidence" value="ECO:0007669"/>
    <property type="project" value="UniProtKB-KW"/>
</dbReference>
<dbReference type="InterPro" id="IPR003812">
    <property type="entry name" value="Fido"/>
</dbReference>
<evidence type="ECO:0000259" key="3">
    <source>
        <dbReference type="PROSITE" id="PS51459"/>
    </source>
</evidence>
<feature type="domain" description="Fido" evidence="3">
    <location>
        <begin position="1"/>
        <end position="148"/>
    </location>
</feature>
<dbReference type="PANTHER" id="PTHR13504:SF38">
    <property type="entry name" value="FIDO DOMAIN-CONTAINING PROTEIN"/>
    <property type="match status" value="1"/>
</dbReference>
<feature type="binding site" evidence="2">
    <location>
        <begin position="89"/>
        <end position="96"/>
    </location>
    <ligand>
        <name>ATP</name>
        <dbReference type="ChEBI" id="CHEBI:30616"/>
    </ligand>
</feature>
<keyword evidence="2" id="KW-0067">ATP-binding</keyword>
<gene>
    <name evidence="4" type="ORF">FJZ00_12715</name>
</gene>
<dbReference type="SUPFAM" id="SSF140931">
    <property type="entry name" value="Fic-like"/>
    <property type="match status" value="1"/>
</dbReference>
<organism evidence="4 5">
    <name type="scientific">Candidatus Tanganyikabacteria bacterium</name>
    <dbReference type="NCBI Taxonomy" id="2961651"/>
    <lineage>
        <taxon>Bacteria</taxon>
        <taxon>Bacillati</taxon>
        <taxon>Candidatus Sericytochromatia</taxon>
        <taxon>Candidatus Tanganyikabacteria</taxon>
    </lineage>
</organism>
<evidence type="ECO:0000313" key="5">
    <source>
        <dbReference type="Proteomes" id="UP000703893"/>
    </source>
</evidence>
<dbReference type="Pfam" id="PF02661">
    <property type="entry name" value="Fic"/>
    <property type="match status" value="1"/>
</dbReference>
<evidence type="ECO:0000256" key="2">
    <source>
        <dbReference type="PIRSR" id="PIRSR640198-2"/>
    </source>
</evidence>
<dbReference type="InterPro" id="IPR036597">
    <property type="entry name" value="Fido-like_dom_sf"/>
</dbReference>
<feature type="active site" evidence="1">
    <location>
        <position position="85"/>
    </location>
</feature>
<accession>A0A937X508</accession>
<name>A0A937X508_9BACT</name>
<dbReference type="Proteomes" id="UP000703893">
    <property type="component" value="Unassembled WGS sequence"/>
</dbReference>